<gene>
    <name evidence="2" type="ORF">CRENBAI_014428</name>
</gene>
<dbReference type="EMBL" id="JAHHUM010002334">
    <property type="protein sequence ID" value="KAK5604603.1"/>
    <property type="molecule type" value="Genomic_DNA"/>
</dbReference>
<evidence type="ECO:0000256" key="1">
    <source>
        <dbReference type="SAM" id="SignalP"/>
    </source>
</evidence>
<accession>A0AAV9R5Q8</accession>
<keyword evidence="3" id="KW-1185">Reference proteome</keyword>
<name>A0AAV9R5Q8_9TELE</name>
<sequence length="410" mass="44631">MRSAGKYCVFLLLLKSVLSDSGTSNQVVLLDTTTVLGELDWKTFPVNGTSPSSPWRRLESANLLKDWRRSAHPCGSFLLPPPLPSPLRVGATLRLLATPLISHSHFSLFLVLFRRSPLTSLLHILFLSMRGSRTHCLHFLSVPGPVLEESEDKPPSHPVTAREWFGDGLPPLLVPVPGELEDKLPPLPILVCEGCEDALPPSAEPQWLHCRSLWLCCRSPGLRHGSPRPRRGFQRFLHRSPGVRRFLHRSPGSQRFLSCSLLSSTVVSSLLSSTVVPGLTGSTAGFIMADIIIGCSEGPLHIWVDLLASFFVGASGSAAGLQTACAFIAGPSRLCLGLRRRPPELCVYMGRPPDRSLELCVCTGLPSGCPPELWISPGRPSGRPPELCFGFVSGPVPGTFLFLFCFLRVS</sequence>
<feature type="chain" id="PRO_5043855268" evidence="1">
    <location>
        <begin position="20"/>
        <end position="410"/>
    </location>
</feature>
<evidence type="ECO:0000313" key="2">
    <source>
        <dbReference type="EMBL" id="KAK5604603.1"/>
    </source>
</evidence>
<keyword evidence="1" id="KW-0732">Signal</keyword>
<dbReference type="AlphaFoldDB" id="A0AAV9R5Q8"/>
<reference evidence="2 3" key="1">
    <citation type="submission" date="2021-06" db="EMBL/GenBank/DDBJ databases">
        <authorList>
            <person name="Palmer J.M."/>
        </authorList>
    </citation>
    <scope>NUCLEOTIDE SEQUENCE [LARGE SCALE GENOMIC DNA]</scope>
    <source>
        <strain evidence="2 3">MEX-2019</strain>
        <tissue evidence="2">Muscle</tissue>
    </source>
</reference>
<comment type="caution">
    <text evidence="2">The sequence shown here is derived from an EMBL/GenBank/DDBJ whole genome shotgun (WGS) entry which is preliminary data.</text>
</comment>
<evidence type="ECO:0000313" key="3">
    <source>
        <dbReference type="Proteomes" id="UP001311232"/>
    </source>
</evidence>
<organism evidence="2 3">
    <name type="scientific">Crenichthys baileyi</name>
    <name type="common">White River springfish</name>
    <dbReference type="NCBI Taxonomy" id="28760"/>
    <lineage>
        <taxon>Eukaryota</taxon>
        <taxon>Metazoa</taxon>
        <taxon>Chordata</taxon>
        <taxon>Craniata</taxon>
        <taxon>Vertebrata</taxon>
        <taxon>Euteleostomi</taxon>
        <taxon>Actinopterygii</taxon>
        <taxon>Neopterygii</taxon>
        <taxon>Teleostei</taxon>
        <taxon>Neoteleostei</taxon>
        <taxon>Acanthomorphata</taxon>
        <taxon>Ovalentaria</taxon>
        <taxon>Atherinomorphae</taxon>
        <taxon>Cyprinodontiformes</taxon>
        <taxon>Goodeidae</taxon>
        <taxon>Crenichthys</taxon>
    </lineage>
</organism>
<feature type="signal peptide" evidence="1">
    <location>
        <begin position="1"/>
        <end position="19"/>
    </location>
</feature>
<proteinExistence type="predicted"/>
<protein>
    <submittedName>
        <fullName evidence="2">Uncharacterized protein</fullName>
    </submittedName>
</protein>
<dbReference type="Proteomes" id="UP001311232">
    <property type="component" value="Unassembled WGS sequence"/>
</dbReference>